<dbReference type="InterPro" id="IPR050951">
    <property type="entry name" value="Retrovirus_Pol_polyprotein"/>
</dbReference>
<name>A0A085LYL9_9BILA</name>
<evidence type="ECO:0000256" key="4">
    <source>
        <dbReference type="ARBA" id="ARBA00023268"/>
    </source>
</evidence>
<dbReference type="InterPro" id="IPR055475">
    <property type="entry name" value="DUF7047"/>
</dbReference>
<dbReference type="InterPro" id="IPR002156">
    <property type="entry name" value="RNaseH_domain"/>
</dbReference>
<keyword evidence="3" id="KW-0238">DNA-binding</keyword>
<dbReference type="SUPFAM" id="SSF57756">
    <property type="entry name" value="Retrovirus zinc finger-like domains"/>
    <property type="match status" value="1"/>
</dbReference>
<keyword evidence="5" id="KW-0863">Zinc-finger</keyword>
<dbReference type="GO" id="GO:0004190">
    <property type="term" value="F:aspartic-type endopeptidase activity"/>
    <property type="evidence" value="ECO:0007669"/>
    <property type="project" value="UniProtKB-KW"/>
</dbReference>
<dbReference type="Gene3D" id="4.10.60.10">
    <property type="entry name" value="Zinc finger, CCHC-type"/>
    <property type="match status" value="1"/>
</dbReference>
<keyword evidence="2" id="KW-0378">Hydrolase</keyword>
<evidence type="ECO:0000256" key="2">
    <source>
        <dbReference type="ARBA" id="ARBA00022750"/>
    </source>
</evidence>
<dbReference type="PROSITE" id="PS50158">
    <property type="entry name" value="ZF_CCHC"/>
    <property type="match status" value="1"/>
</dbReference>
<feature type="compositionally biased region" description="Polar residues" evidence="6">
    <location>
        <begin position="1155"/>
        <end position="1167"/>
    </location>
</feature>
<reference evidence="9 10" key="1">
    <citation type="journal article" date="2014" name="Nat. Genet.">
        <title>Genome and transcriptome of the porcine whipworm Trichuris suis.</title>
        <authorList>
            <person name="Jex A.R."/>
            <person name="Nejsum P."/>
            <person name="Schwarz E.M."/>
            <person name="Hu L."/>
            <person name="Young N.D."/>
            <person name="Hall R.S."/>
            <person name="Korhonen P.K."/>
            <person name="Liao S."/>
            <person name="Thamsborg S."/>
            <person name="Xia J."/>
            <person name="Xu P."/>
            <person name="Wang S."/>
            <person name="Scheerlinck J.P."/>
            <person name="Hofmann A."/>
            <person name="Sternberg P.W."/>
            <person name="Wang J."/>
            <person name="Gasser R.B."/>
        </authorList>
    </citation>
    <scope>NUCLEOTIDE SEQUENCE [LARGE SCALE GENOMIC DNA]</scope>
    <source>
        <strain evidence="9">DCEP-RM93M</strain>
    </source>
</reference>
<accession>A0A085LYL9</accession>
<evidence type="ECO:0000259" key="8">
    <source>
        <dbReference type="PROSITE" id="PS50994"/>
    </source>
</evidence>
<dbReference type="SUPFAM" id="SSF56672">
    <property type="entry name" value="DNA/RNA polymerases"/>
    <property type="match status" value="2"/>
</dbReference>
<evidence type="ECO:0000313" key="10">
    <source>
        <dbReference type="Proteomes" id="UP000030764"/>
    </source>
</evidence>
<dbReference type="GO" id="GO:0003677">
    <property type="term" value="F:DNA binding"/>
    <property type="evidence" value="ECO:0007669"/>
    <property type="project" value="UniProtKB-KW"/>
</dbReference>
<dbReference type="GO" id="GO:0008270">
    <property type="term" value="F:zinc ion binding"/>
    <property type="evidence" value="ECO:0007669"/>
    <property type="project" value="UniProtKB-KW"/>
</dbReference>
<dbReference type="GO" id="GO:0042575">
    <property type="term" value="C:DNA polymerase complex"/>
    <property type="evidence" value="ECO:0007669"/>
    <property type="project" value="UniProtKB-ARBA"/>
</dbReference>
<dbReference type="Pfam" id="PF00078">
    <property type="entry name" value="RVT_1"/>
    <property type="match status" value="1"/>
</dbReference>
<feature type="region of interest" description="Disordered" evidence="6">
    <location>
        <begin position="1081"/>
        <end position="1169"/>
    </location>
</feature>
<dbReference type="GO" id="GO:0019899">
    <property type="term" value="F:enzyme binding"/>
    <property type="evidence" value="ECO:0007669"/>
    <property type="project" value="UniProtKB-ARBA"/>
</dbReference>
<evidence type="ECO:0000256" key="3">
    <source>
        <dbReference type="ARBA" id="ARBA00023125"/>
    </source>
</evidence>
<dbReference type="Pfam" id="PF00098">
    <property type="entry name" value="zf-CCHC"/>
    <property type="match status" value="1"/>
</dbReference>
<feature type="compositionally biased region" description="Polar residues" evidence="6">
    <location>
        <begin position="1104"/>
        <end position="1119"/>
    </location>
</feature>
<dbReference type="Pfam" id="PF23088">
    <property type="entry name" value="DUF7047"/>
    <property type="match status" value="1"/>
</dbReference>
<keyword evidence="4" id="KW-0511">Multifunctional enzyme</keyword>
<dbReference type="Gene3D" id="3.30.70.270">
    <property type="match status" value="3"/>
</dbReference>
<dbReference type="InterPro" id="IPR043502">
    <property type="entry name" value="DNA/RNA_pol_sf"/>
</dbReference>
<proteinExistence type="predicted"/>
<keyword evidence="5" id="KW-0862">Zinc</keyword>
<dbReference type="SUPFAM" id="SSF53098">
    <property type="entry name" value="Ribonuclease H-like"/>
    <property type="match status" value="2"/>
</dbReference>
<evidence type="ECO:0000313" key="9">
    <source>
        <dbReference type="EMBL" id="KFD50065.1"/>
    </source>
</evidence>
<dbReference type="Proteomes" id="UP000030764">
    <property type="component" value="Unassembled WGS sequence"/>
</dbReference>
<dbReference type="InterPro" id="IPR001584">
    <property type="entry name" value="Integrase_cat-core"/>
</dbReference>
<evidence type="ECO:0000256" key="5">
    <source>
        <dbReference type="PROSITE-ProRule" id="PRU00047"/>
    </source>
</evidence>
<organism evidence="9 10">
    <name type="scientific">Trichuris suis</name>
    <name type="common">pig whipworm</name>
    <dbReference type="NCBI Taxonomy" id="68888"/>
    <lineage>
        <taxon>Eukaryota</taxon>
        <taxon>Metazoa</taxon>
        <taxon>Ecdysozoa</taxon>
        <taxon>Nematoda</taxon>
        <taxon>Enoplea</taxon>
        <taxon>Dorylaimia</taxon>
        <taxon>Trichinellida</taxon>
        <taxon>Trichuridae</taxon>
        <taxon>Trichuris</taxon>
    </lineage>
</organism>
<dbReference type="GO" id="GO:0006508">
    <property type="term" value="P:proteolysis"/>
    <property type="evidence" value="ECO:0007669"/>
    <property type="project" value="UniProtKB-KW"/>
</dbReference>
<dbReference type="Gene3D" id="3.30.420.10">
    <property type="entry name" value="Ribonuclease H-like superfamily/Ribonuclease H"/>
    <property type="match status" value="2"/>
</dbReference>
<keyword evidence="5" id="KW-0479">Metal-binding</keyword>
<dbReference type="Gene3D" id="3.10.10.10">
    <property type="entry name" value="HIV Type 1 Reverse Transcriptase, subunit A, domain 1"/>
    <property type="match status" value="2"/>
</dbReference>
<sequence length="1587" mass="177400">MAPEDQGKLEKVKERLLAAFAPDPFMAFRKFKVFRTKHKASLSTSKTHAYTLSYTGETITQGYTLVCAGRRPAQTSVMIRMRHKETPDAFLSGPRELALLAGGVPDKVLASAFIDGLPEKVQESLLAGARMETLSLDELLTRSRAMLARVPRGSNGLTDLAAAAHSSAPVTLSSGSHYRCFACGGINHFARECPTRRQEASCPMRANRRWGWPRGRSSGPYLEKEPGPTESGNADREEVDSVVRCALVDSGCKRCIVYAPCCRKWETHPVCLKTISGDELRCIGMGYMRLMVPGARATEVDVIVSDRRPLGFDFVLGMSAIRLLGGALLDSEGYVQFNPFSTPACAGASAVMRIDEKNFVVTYDTTARSWTAAWKWANGNAPEVLQNAKMEYPPAAASRAAYEEELMSWIRNGWLIQHDERKFGPARALIPLMAVVQRNKGKVRPVLDFRELNTHIDTFTANCDVCAHKLREWRRQGTDVSILDLHKAYLQVRVDESLWPYRTVILHGRRYCLTRLGFGLNVAPTIMKAVVGHVLSLAPHLKKGTSACIDDIFVNQSIDPERVTDGARVLGLKLWGEQGALLWSRGNEISGPPKNLTRRTVFSHCGELVGHYPVCGWLRAASAFAKREANRVTERWDEPIHEDRIRAQLSEIANAVKTNDPVHGRSDVSSGKARIWVDVSMLALSVALEVGGSVIEDGTWLRPDEARHINMAELDAVIKGLNLALSWEMKEIELMTDSATVHQWIEDGLSGRTRLQTKAANEILIRRRIETILALVKEYDLKVPKRWLAHTELGEELACATVGALSPERLITEVHRASDHPGVRRTLYFARRRDPRISKRDVSSVVGSCDVCRSVDPALAKWRHGVLEVPRLWQRVGIDVAHLGSELYLTLIDCVPSRLAIWRRLSQRSSGEVAQQLESIFCERGAPDELLADNDTAFRSRRVTRLAERWGTRLRFRCAYAPSGNGIIERCYRTVKVIAARTGCSAREAVYRYNLMPRDDRSSATAPANPAYRYTVTDRNEATISSGDQNTHGLYMVGDAVWVKSRDGRCDTRYDSGVVTRLVSDQAVEINGVPRHVRDIRRRVSFPSPPARPTPNVNDDGDFNGSTTEWNREPQTIMLTTTTDPQPPQPLVTGRSEGEAQDSASSERAAVSECVESSGNATENDASTRLPVAEALSEAPEEEEERVGPTITATMATDVSIPTMSEPPDQPRLRRSARVRREHMTTRIPEPINQIIDCQCKRLHLAPCKRKIQGKLDLRKAWPCSMERCRPTKPLDPFRISALPDFDPFKPSTHSVFRPIQYLDLFRNLTSRDFDQLGPTTHMESPHIQNFYLEEYPIPHIHEVTDKLFGKRIFAKIDLVRAYQQIPVRAADVPKSAIITPFGLYEYVRMTFCLRNAAQTFQRFIDEVTCGLDFWYAYLDDVLVARQSEEGHEAHLTQLFQRMNDYGVGLNPDKSTCYAAELGFLRCHISTQGIRPLGSKVAAIRQFPQSTMVQELRQTVGCVNFYRHFIPRVAVLLSPLERLLAAQSKDGRLILPSHVLEAFESAKRAFAEAALLTHPKDNAPLSLVVDASTDAAGTVLQQKLNGR</sequence>
<feature type="domain" description="Integrase catalytic" evidence="8">
    <location>
        <begin position="866"/>
        <end position="976"/>
    </location>
</feature>
<evidence type="ECO:0000259" key="7">
    <source>
        <dbReference type="PROSITE" id="PS50158"/>
    </source>
</evidence>
<evidence type="ECO:0000256" key="1">
    <source>
        <dbReference type="ARBA" id="ARBA00022670"/>
    </source>
</evidence>
<dbReference type="InterPro" id="IPR036397">
    <property type="entry name" value="RNaseH_sf"/>
</dbReference>
<dbReference type="InterPro" id="IPR041577">
    <property type="entry name" value="RT_RNaseH_2"/>
</dbReference>
<dbReference type="PANTHER" id="PTHR37984:SF5">
    <property type="entry name" value="PROTEIN NYNRIN-LIKE"/>
    <property type="match status" value="1"/>
</dbReference>
<dbReference type="Pfam" id="PF17919">
    <property type="entry name" value="RT_RNaseH_2"/>
    <property type="match status" value="1"/>
</dbReference>
<evidence type="ECO:0000256" key="6">
    <source>
        <dbReference type="SAM" id="MobiDB-lite"/>
    </source>
</evidence>
<keyword evidence="1" id="KW-0645">Protease</keyword>
<feature type="domain" description="CCHC-type" evidence="7">
    <location>
        <begin position="179"/>
        <end position="194"/>
    </location>
</feature>
<dbReference type="InterPro" id="IPR000477">
    <property type="entry name" value="RT_dom"/>
</dbReference>
<dbReference type="EMBL" id="KL363259">
    <property type="protein sequence ID" value="KFD50065.1"/>
    <property type="molecule type" value="Genomic_DNA"/>
</dbReference>
<dbReference type="InterPro" id="IPR043128">
    <property type="entry name" value="Rev_trsase/Diguanyl_cyclase"/>
</dbReference>
<dbReference type="GO" id="GO:0015074">
    <property type="term" value="P:DNA integration"/>
    <property type="evidence" value="ECO:0007669"/>
    <property type="project" value="InterPro"/>
</dbReference>
<dbReference type="CDD" id="cd01647">
    <property type="entry name" value="RT_LTR"/>
    <property type="match status" value="1"/>
</dbReference>
<protein>
    <submittedName>
        <fullName evidence="9">Uncharacterized protein</fullName>
    </submittedName>
</protein>
<dbReference type="InterPro" id="IPR036875">
    <property type="entry name" value="Znf_CCHC_sf"/>
</dbReference>
<dbReference type="GO" id="GO:0004523">
    <property type="term" value="F:RNA-DNA hybrid ribonuclease activity"/>
    <property type="evidence" value="ECO:0007669"/>
    <property type="project" value="InterPro"/>
</dbReference>
<keyword evidence="10" id="KW-1185">Reference proteome</keyword>
<dbReference type="PROSITE" id="PS50994">
    <property type="entry name" value="INTEGRASE"/>
    <property type="match status" value="1"/>
</dbReference>
<dbReference type="InterPro" id="IPR001878">
    <property type="entry name" value="Znf_CCHC"/>
</dbReference>
<dbReference type="PANTHER" id="PTHR37984">
    <property type="entry name" value="PROTEIN CBG26694"/>
    <property type="match status" value="1"/>
</dbReference>
<gene>
    <name evidence="9" type="ORF">M513_09025</name>
</gene>
<dbReference type="InterPro" id="IPR012337">
    <property type="entry name" value="RNaseH-like_sf"/>
</dbReference>
<dbReference type="SMART" id="SM00343">
    <property type="entry name" value="ZnF_C2HC"/>
    <property type="match status" value="1"/>
</dbReference>
<dbReference type="Pfam" id="PF13456">
    <property type="entry name" value="RVT_3"/>
    <property type="match status" value="1"/>
</dbReference>
<keyword evidence="2" id="KW-0064">Aspartyl protease</keyword>